<gene>
    <name evidence="1" type="ORF">NJ959_15680</name>
</gene>
<evidence type="ECO:0000313" key="1">
    <source>
        <dbReference type="EMBL" id="MCP2729875.1"/>
    </source>
</evidence>
<dbReference type="InterPro" id="IPR026350">
    <property type="entry name" value="GxxExxY"/>
</dbReference>
<protein>
    <submittedName>
        <fullName evidence="1">GxxExxY protein</fullName>
    </submittedName>
</protein>
<sequence>MIGNDLSGKVIGLAMKVHTALGPGLLESTYEACLEYELKKAGLKVEKQKALPLVYEEVHLECGYRIDLFVENQLIIEIKAVESLHPIHSTQLLTYLKLSKCKLGLLINFNVTHLKDGIKRVVNNL</sequence>
<evidence type="ECO:0000313" key="2">
    <source>
        <dbReference type="Proteomes" id="UP001204953"/>
    </source>
</evidence>
<dbReference type="EMBL" id="JAMZMM010000149">
    <property type="protein sequence ID" value="MCP2729875.1"/>
    <property type="molecule type" value="Genomic_DNA"/>
</dbReference>
<organism evidence="1 2">
    <name type="scientific">Limnofasciculus baicalensis BBK-W-15</name>
    <dbReference type="NCBI Taxonomy" id="2699891"/>
    <lineage>
        <taxon>Bacteria</taxon>
        <taxon>Bacillati</taxon>
        <taxon>Cyanobacteriota</taxon>
        <taxon>Cyanophyceae</taxon>
        <taxon>Coleofasciculales</taxon>
        <taxon>Coleofasciculaceae</taxon>
        <taxon>Limnofasciculus</taxon>
        <taxon>Limnofasciculus baicalensis</taxon>
    </lineage>
</organism>
<name>A0AAE3GSD4_9CYAN</name>
<accession>A0AAE3GSD4</accession>
<proteinExistence type="predicted"/>
<dbReference type="AlphaFoldDB" id="A0AAE3GSD4"/>
<reference evidence="1" key="1">
    <citation type="submission" date="2022-06" db="EMBL/GenBank/DDBJ databases">
        <title>New cyanobacteria of genus Symplocastrum in benthos of Lake Baikal.</title>
        <authorList>
            <person name="Sorokovikova E."/>
            <person name="Tikhonova I."/>
            <person name="Krasnopeev A."/>
            <person name="Evseev P."/>
            <person name="Gladkikh A."/>
            <person name="Belykh O."/>
        </authorList>
    </citation>
    <scope>NUCLEOTIDE SEQUENCE</scope>
    <source>
        <strain evidence="1">BBK-W-15</strain>
    </source>
</reference>
<comment type="caution">
    <text evidence="1">The sequence shown here is derived from an EMBL/GenBank/DDBJ whole genome shotgun (WGS) entry which is preliminary data.</text>
</comment>
<dbReference type="Proteomes" id="UP001204953">
    <property type="component" value="Unassembled WGS sequence"/>
</dbReference>
<dbReference type="RefSeq" id="WP_254012649.1">
    <property type="nucleotide sequence ID" value="NZ_JAMZMM010000149.1"/>
</dbReference>
<keyword evidence="2" id="KW-1185">Reference proteome</keyword>
<dbReference type="NCBIfam" id="TIGR04256">
    <property type="entry name" value="GxxExxY"/>
    <property type="match status" value="1"/>
</dbReference>
<dbReference type="Pfam" id="PF13366">
    <property type="entry name" value="PDDEXK_3"/>
    <property type="match status" value="1"/>
</dbReference>